<protein>
    <submittedName>
        <fullName evidence="1">Uncharacterized protein</fullName>
    </submittedName>
</protein>
<gene>
    <name evidence="1" type="ORF">CGOC_LOCUS8924</name>
</gene>
<organism evidence="1 2">
    <name type="scientific">Cylicostephanus goldi</name>
    <name type="common">Nematode worm</name>
    <dbReference type="NCBI Taxonomy" id="71465"/>
    <lineage>
        <taxon>Eukaryota</taxon>
        <taxon>Metazoa</taxon>
        <taxon>Ecdysozoa</taxon>
        <taxon>Nematoda</taxon>
        <taxon>Chromadorea</taxon>
        <taxon>Rhabditida</taxon>
        <taxon>Rhabditina</taxon>
        <taxon>Rhabditomorpha</taxon>
        <taxon>Strongyloidea</taxon>
        <taxon>Strongylidae</taxon>
        <taxon>Cylicostephanus</taxon>
    </lineage>
</organism>
<keyword evidence="2" id="KW-1185">Reference proteome</keyword>
<sequence length="134" mass="15982">MRIDENYNPSVQVDEEFIREFAELCLKHTKLIENVEATRQMQTDWLRLCEQRKMAPLALRLYDLFKKYGVDLQDDEKVRLWEMIGEHDVLAKRWIYEPEGFLRIKPDDELVRNTDVWQIQQALKAEVSAARASV</sequence>
<accession>A0A3P7M4Z6</accession>
<dbReference type="EMBL" id="UYRV01105349">
    <property type="protein sequence ID" value="VDN21010.1"/>
    <property type="molecule type" value="Genomic_DNA"/>
</dbReference>
<name>A0A3P7M4Z6_CYLGO</name>
<evidence type="ECO:0000313" key="1">
    <source>
        <dbReference type="EMBL" id="VDN21010.1"/>
    </source>
</evidence>
<evidence type="ECO:0000313" key="2">
    <source>
        <dbReference type="Proteomes" id="UP000271889"/>
    </source>
</evidence>
<proteinExistence type="predicted"/>
<dbReference type="AlphaFoldDB" id="A0A3P7M4Z6"/>
<dbReference type="Proteomes" id="UP000271889">
    <property type="component" value="Unassembled WGS sequence"/>
</dbReference>
<reference evidence="1 2" key="1">
    <citation type="submission" date="2018-11" db="EMBL/GenBank/DDBJ databases">
        <authorList>
            <consortium name="Pathogen Informatics"/>
        </authorList>
    </citation>
    <scope>NUCLEOTIDE SEQUENCE [LARGE SCALE GENOMIC DNA]</scope>
</reference>